<feature type="region of interest" description="Disordered" evidence="7">
    <location>
        <begin position="1"/>
        <end position="52"/>
    </location>
</feature>
<dbReference type="InterPro" id="IPR050339">
    <property type="entry name" value="CC_SR_Kinase"/>
</dbReference>
<proteinExistence type="inferred from homology"/>
<keyword evidence="4 6" id="KW-0067">ATP-binding</keyword>
<dbReference type="PANTHER" id="PTHR11042:SF195">
    <property type="entry name" value="KINASE, PUTATIVE (AFU_ORTHOLOGUE AFUA_2G16620)-RELATED"/>
    <property type="match status" value="1"/>
</dbReference>
<evidence type="ECO:0000259" key="8">
    <source>
        <dbReference type="PROSITE" id="PS50011"/>
    </source>
</evidence>
<evidence type="ECO:0000256" key="3">
    <source>
        <dbReference type="ARBA" id="ARBA00022777"/>
    </source>
</evidence>
<keyword evidence="10" id="KW-1185">Reference proteome</keyword>
<dbReference type="Proteomes" id="UP001219355">
    <property type="component" value="Chromosome 4"/>
</dbReference>
<reference evidence="9" key="1">
    <citation type="submission" date="2023-03" db="EMBL/GenBank/DDBJ databases">
        <title>Emydomyces testavorans Genome Sequence.</title>
        <authorList>
            <person name="Hoyer L."/>
        </authorList>
    </citation>
    <scope>NUCLEOTIDE SEQUENCE</scope>
    <source>
        <strain evidence="9">16-2883</strain>
    </source>
</reference>
<feature type="region of interest" description="Disordered" evidence="7">
    <location>
        <begin position="426"/>
        <end position="478"/>
    </location>
</feature>
<dbReference type="InterPro" id="IPR000719">
    <property type="entry name" value="Prot_kinase_dom"/>
</dbReference>
<dbReference type="PROSITE" id="PS00108">
    <property type="entry name" value="PROTEIN_KINASE_ST"/>
    <property type="match status" value="1"/>
</dbReference>
<evidence type="ECO:0000313" key="10">
    <source>
        <dbReference type="Proteomes" id="UP001219355"/>
    </source>
</evidence>
<feature type="binding site" evidence="6">
    <location>
        <position position="312"/>
    </location>
    <ligand>
        <name>ATP</name>
        <dbReference type="ChEBI" id="CHEBI:30616"/>
    </ligand>
</feature>
<evidence type="ECO:0000256" key="7">
    <source>
        <dbReference type="SAM" id="MobiDB-lite"/>
    </source>
</evidence>
<dbReference type="PROSITE" id="PS50011">
    <property type="entry name" value="PROTEIN_KINASE_DOM"/>
    <property type="match status" value="1"/>
</dbReference>
<dbReference type="Gene3D" id="3.30.200.20">
    <property type="entry name" value="Phosphorylase Kinase, domain 1"/>
    <property type="match status" value="1"/>
</dbReference>
<dbReference type="SMART" id="SM00220">
    <property type="entry name" value="S_TKc"/>
    <property type="match status" value="1"/>
</dbReference>
<protein>
    <submittedName>
        <fullName evidence="9">Serine/threonine protein kinase</fullName>
        <ecNumber evidence="9">2.7.11.1</ecNumber>
    </submittedName>
</protein>
<dbReference type="PROSITE" id="PS00107">
    <property type="entry name" value="PROTEIN_KINASE_ATP"/>
    <property type="match status" value="1"/>
</dbReference>
<organism evidence="9 10">
    <name type="scientific">Emydomyces testavorans</name>
    <dbReference type="NCBI Taxonomy" id="2070801"/>
    <lineage>
        <taxon>Eukaryota</taxon>
        <taxon>Fungi</taxon>
        <taxon>Dikarya</taxon>
        <taxon>Ascomycota</taxon>
        <taxon>Pezizomycotina</taxon>
        <taxon>Eurotiomycetes</taxon>
        <taxon>Eurotiomycetidae</taxon>
        <taxon>Onygenales</taxon>
        <taxon>Nannizziopsiaceae</taxon>
        <taxon>Emydomyces</taxon>
    </lineage>
</organism>
<dbReference type="GO" id="GO:0005829">
    <property type="term" value="C:cytosol"/>
    <property type="evidence" value="ECO:0007669"/>
    <property type="project" value="TreeGrafter"/>
</dbReference>
<dbReference type="GO" id="GO:0005524">
    <property type="term" value="F:ATP binding"/>
    <property type="evidence" value="ECO:0007669"/>
    <property type="project" value="UniProtKB-UniRule"/>
</dbReference>
<keyword evidence="1 9" id="KW-0808">Transferase</keyword>
<accession>A0AAF0IL16</accession>
<dbReference type="GO" id="GO:0004694">
    <property type="term" value="F:eukaryotic translation initiation factor 2alpha kinase activity"/>
    <property type="evidence" value="ECO:0007669"/>
    <property type="project" value="TreeGrafter"/>
</dbReference>
<dbReference type="InterPro" id="IPR017441">
    <property type="entry name" value="Protein_kinase_ATP_BS"/>
</dbReference>
<gene>
    <name evidence="9" type="ORF">PRK78_006703</name>
</gene>
<keyword evidence="3 9" id="KW-0418">Kinase</keyword>
<dbReference type="GO" id="GO:0005634">
    <property type="term" value="C:nucleus"/>
    <property type="evidence" value="ECO:0007669"/>
    <property type="project" value="TreeGrafter"/>
</dbReference>
<dbReference type="AlphaFoldDB" id="A0AAF0IL16"/>
<evidence type="ECO:0000256" key="6">
    <source>
        <dbReference type="PROSITE-ProRule" id="PRU10141"/>
    </source>
</evidence>
<evidence type="ECO:0000256" key="5">
    <source>
        <dbReference type="ARBA" id="ARBA00037982"/>
    </source>
</evidence>
<dbReference type="EC" id="2.7.11.1" evidence="9"/>
<keyword evidence="2 6" id="KW-0547">Nucleotide-binding</keyword>
<evidence type="ECO:0000256" key="2">
    <source>
        <dbReference type="ARBA" id="ARBA00022741"/>
    </source>
</evidence>
<feature type="compositionally biased region" description="Acidic residues" evidence="7">
    <location>
        <begin position="457"/>
        <end position="466"/>
    </location>
</feature>
<dbReference type="SUPFAM" id="SSF56112">
    <property type="entry name" value="Protein kinase-like (PK-like)"/>
    <property type="match status" value="1"/>
</dbReference>
<evidence type="ECO:0000256" key="4">
    <source>
        <dbReference type="ARBA" id="ARBA00022840"/>
    </source>
</evidence>
<dbReference type="Gene3D" id="1.10.510.10">
    <property type="entry name" value="Transferase(Phosphotransferase) domain 1"/>
    <property type="match status" value="1"/>
</dbReference>
<dbReference type="GO" id="GO:1990625">
    <property type="term" value="P:negative regulation of cytoplasmic translational initiation in response to stress"/>
    <property type="evidence" value="ECO:0007669"/>
    <property type="project" value="TreeGrafter"/>
</dbReference>
<dbReference type="PANTHER" id="PTHR11042">
    <property type="entry name" value="EUKARYOTIC TRANSLATION INITIATION FACTOR 2-ALPHA KINASE EIF2-ALPHA KINASE -RELATED"/>
    <property type="match status" value="1"/>
</dbReference>
<dbReference type="EMBL" id="CP120630">
    <property type="protein sequence ID" value="WEW61213.1"/>
    <property type="molecule type" value="Genomic_DNA"/>
</dbReference>
<sequence>MSLFRSPVEESSSDEDCSSDKGELIDEAGQYSSRDGDATTSRNQSKARKSSFNDALAGSFEEVLDNKDPEQEVAGFDAEGHATMMTTALLEYYCLTKATEILNEQKGSRGRYTRESPEARLLGRRLYAHKSRFLSANGVVAAGVDGDDWETTRKYYRDSLDLLGLSALEGLSLDEKGSRPSSRGAKSESRVVLSRRTTERPPQDCEQLGINELPAGTETRPALQRLLTNGPEVGLPDHIPSPLNFMRTPSVQTVNYFPMGNLPGIYQPYRPSPLVSRYATEFEEESLIGKGSYGAVYKAKHFVDGQFYAIKKIPLSSKRLKQLQDRGLQELDHILKEIRTLARLDHSNVVRYFGAWAEYNATMQAPLSTVPQPNRPLGLLSQGSVAEDESNHGVVFEESSNGIDSKGSDHGIVFESSFRDKSLSGEMASLSRGQGFPREASNTDNSRNSRKSFVESYDGEGDDQEHNDEAESIGRRFSCSVPGETMTSLSELNGDIFTDGAGNDSIQVSKTVASGTQSPITLHIQMSLHPLSLAKYLRPRSEESDGDSPCHCYHLVPSIKILLGILSGVEYLHSQGIIHRDLKPANVFLSLPQKHNRTICSPCERDGNFSTHYAIPRIGDFGLVADTSPCTDGDGEATSVPTNNRPVGTEFYRPPVCQCRNISRERNRKRLHANLRENIDNVLCDCSSNLSSKPQIDESLDIYALGVILFELVYKFGTRMERQMVLSDLTCSQNVFRRAKRTPSTHESQMKRDGLKPMLPDDFEKKIDCAGIQVGDEDNTASIAEKLAGCIIKMVEPDSRRRWTCSDVRTCLEDVLSLAEHAHSSLQSDR</sequence>
<dbReference type="InterPro" id="IPR011009">
    <property type="entry name" value="Kinase-like_dom_sf"/>
</dbReference>
<feature type="domain" description="Protein kinase" evidence="8">
    <location>
        <begin position="282"/>
        <end position="826"/>
    </location>
</feature>
<evidence type="ECO:0000256" key="1">
    <source>
        <dbReference type="ARBA" id="ARBA00022679"/>
    </source>
</evidence>
<feature type="compositionally biased region" description="Polar residues" evidence="7">
    <location>
        <begin position="30"/>
        <end position="44"/>
    </location>
</feature>
<feature type="region of interest" description="Disordered" evidence="7">
    <location>
        <begin position="173"/>
        <end position="208"/>
    </location>
</feature>
<keyword evidence="9" id="KW-0723">Serine/threonine-protein kinase</keyword>
<dbReference type="InterPro" id="IPR008271">
    <property type="entry name" value="Ser/Thr_kinase_AS"/>
</dbReference>
<comment type="similarity">
    <text evidence="5">Belongs to the protein kinase superfamily. Ser/Thr protein kinase family. GCN2 subfamily.</text>
</comment>
<name>A0AAF0IL16_9EURO</name>
<dbReference type="Pfam" id="PF00069">
    <property type="entry name" value="Pkinase"/>
    <property type="match status" value="2"/>
</dbReference>
<evidence type="ECO:0000313" key="9">
    <source>
        <dbReference type="EMBL" id="WEW61213.1"/>
    </source>
</evidence>